<dbReference type="EMBL" id="JRLF01000012">
    <property type="protein sequence ID" value="KQB39185.1"/>
    <property type="molecule type" value="Genomic_DNA"/>
</dbReference>
<dbReference type="OrthoDB" id="1358288at2"/>
<gene>
    <name evidence="2" type="ORF">RC62_863</name>
</gene>
<dbReference type="STRING" id="362413.RC62_863"/>
<accession>A0A0Q0XSN0</accession>
<dbReference type="AlphaFoldDB" id="A0A0Q0XSN0"/>
<evidence type="ECO:0000313" key="3">
    <source>
        <dbReference type="Proteomes" id="UP000050443"/>
    </source>
</evidence>
<organism evidence="2 3">
    <name type="scientific">Flavobacterium aquidurense</name>
    <dbReference type="NCBI Taxonomy" id="362413"/>
    <lineage>
        <taxon>Bacteria</taxon>
        <taxon>Pseudomonadati</taxon>
        <taxon>Bacteroidota</taxon>
        <taxon>Flavobacteriia</taxon>
        <taxon>Flavobacteriales</taxon>
        <taxon>Flavobacteriaceae</taxon>
        <taxon>Flavobacterium</taxon>
    </lineage>
</organism>
<proteinExistence type="predicted"/>
<dbReference type="PATRIC" id="fig|362413.3.peg.839"/>
<name>A0A0Q0XSN0_9FLAO</name>
<dbReference type="Proteomes" id="UP000050443">
    <property type="component" value="Unassembled WGS sequence"/>
</dbReference>
<feature type="chain" id="PRO_5006186740" evidence="1">
    <location>
        <begin position="20"/>
        <end position="216"/>
    </location>
</feature>
<feature type="signal peptide" evidence="1">
    <location>
        <begin position="1"/>
        <end position="19"/>
    </location>
</feature>
<reference evidence="2 3" key="1">
    <citation type="submission" date="2014-09" db="EMBL/GenBank/DDBJ databases">
        <title>Genome sequence of Flavobacterium aquidurense RC62.</title>
        <authorList>
            <person name="Kim J.F."/>
            <person name="Kwak M.-J."/>
        </authorList>
    </citation>
    <scope>NUCLEOTIDE SEQUENCE [LARGE SCALE GENOMIC DNA]</scope>
    <source>
        <strain evidence="2 3">RC62</strain>
    </source>
</reference>
<evidence type="ECO:0000313" key="2">
    <source>
        <dbReference type="EMBL" id="KQB39185.1"/>
    </source>
</evidence>
<keyword evidence="1" id="KW-0732">Signal</keyword>
<evidence type="ECO:0000256" key="1">
    <source>
        <dbReference type="SAM" id="SignalP"/>
    </source>
</evidence>
<dbReference type="RefSeq" id="WP_055095475.1">
    <property type="nucleotide sequence ID" value="NZ_JRLF01000012.1"/>
</dbReference>
<protein>
    <submittedName>
        <fullName evidence="2">Uncharacterized protein</fullName>
    </submittedName>
</protein>
<comment type="caution">
    <text evidence="2">The sequence shown here is derived from an EMBL/GenBank/DDBJ whole genome shotgun (WGS) entry which is preliminary data.</text>
</comment>
<sequence length="216" mass="25697">MTKTILFLFVFYLSSIGNAQTNKEIDIDKLTSDFIKNLQSRKIDTICVYENYCVGSVKIYDASQFENNIFCAEDFPNDPVYIFWIEKGRKYFTKISICAEYVESLNDDNIFWHMYFPNNDIIEKEEIKPFQYKTSSKEIYTIIIDHSCHQNLKFLIGNQIIEKRFDFFNLKKEENVKVNINYNHNIHLISKELIDILKKTTSEAEKNNIFKKIKSR</sequence>